<comment type="similarity">
    <text evidence="14">Belongs to the DHBP synthase family.</text>
</comment>
<evidence type="ECO:0000256" key="2">
    <source>
        <dbReference type="ARBA" id="ARBA00001936"/>
    </source>
</evidence>
<comment type="function">
    <text evidence="3 14">Catalyzes the conversion of D-ribulose 5-phosphate to formate and 3,4-dihydroxy-2-butanone 4-phosphate.</text>
</comment>
<dbReference type="NCBIfam" id="TIGR00506">
    <property type="entry name" value="ribB"/>
    <property type="match status" value="1"/>
</dbReference>
<proteinExistence type="inferred from homology"/>
<keyword evidence="12 14" id="KW-0464">Manganese</keyword>
<dbReference type="GO" id="GO:0008686">
    <property type="term" value="F:3,4-dihydroxy-2-butanone-4-phosphate synthase activity"/>
    <property type="evidence" value="ECO:0007669"/>
    <property type="project" value="UniProtKB-UniRule"/>
</dbReference>
<keyword evidence="13 14" id="KW-0456">Lyase</keyword>
<dbReference type="GO" id="GO:0009231">
    <property type="term" value="P:riboflavin biosynthetic process"/>
    <property type="evidence" value="ECO:0007669"/>
    <property type="project" value="UniProtKB-UniRule"/>
</dbReference>
<protein>
    <recommendedName>
        <fullName evidence="8 14">3,4-dihydroxy-2-butanone 4-phosphate synthase</fullName>
        <shortName evidence="14">DHBP synthase</shortName>
        <ecNumber evidence="7 14">4.1.99.12</ecNumber>
    </recommendedName>
</protein>
<feature type="binding site" evidence="14">
    <location>
        <position position="48"/>
    </location>
    <ligand>
        <name>Mg(2+)</name>
        <dbReference type="ChEBI" id="CHEBI:18420"/>
        <label>1</label>
    </ligand>
</feature>
<comment type="subunit">
    <text evidence="14">Homodimer.</text>
</comment>
<dbReference type="PIRSF" id="PIRSF001259">
    <property type="entry name" value="RibA"/>
    <property type="match status" value="1"/>
</dbReference>
<name>Q474N3_CUPPJ</name>
<dbReference type="SUPFAM" id="SSF55821">
    <property type="entry name" value="YrdC/RibB"/>
    <property type="match status" value="1"/>
</dbReference>
<dbReference type="EC" id="4.1.99.12" evidence="7 14"/>
<evidence type="ECO:0000256" key="4">
    <source>
        <dbReference type="ARBA" id="ARBA00004904"/>
    </source>
</evidence>
<evidence type="ECO:0000259" key="15">
    <source>
        <dbReference type="Pfam" id="PF00925"/>
    </source>
</evidence>
<dbReference type="Pfam" id="PF00926">
    <property type="entry name" value="DHBP_synthase"/>
    <property type="match status" value="1"/>
</dbReference>
<dbReference type="PANTHER" id="PTHR21327">
    <property type="entry name" value="GTP CYCLOHYDROLASE II-RELATED"/>
    <property type="match status" value="1"/>
</dbReference>
<dbReference type="GO" id="GO:0030145">
    <property type="term" value="F:manganese ion binding"/>
    <property type="evidence" value="ECO:0007669"/>
    <property type="project" value="UniProtKB-UniRule"/>
</dbReference>
<dbReference type="HAMAP" id="MF_00180">
    <property type="entry name" value="RibB"/>
    <property type="match status" value="1"/>
</dbReference>
<evidence type="ECO:0000256" key="14">
    <source>
        <dbReference type="HAMAP-Rule" id="MF_00180"/>
    </source>
</evidence>
<dbReference type="STRING" id="264198.Reut_A0770"/>
<evidence type="ECO:0000256" key="1">
    <source>
        <dbReference type="ARBA" id="ARBA00000141"/>
    </source>
</evidence>
<sequence length="391" mass="42393">MFERPPDSWPPLAPICRPAAMTIARTEDIIADIRAGRMVILVDEEDRENEGDLVLAADFVTPDAINFMAKHGRGLICLTLTAERCRQLNLQPMVSRNGTQHGTNFTVSIEAAEGVTTGISAADRSRTVEAAVARDAKPSDLVQPGHIFPLTAQPGGVLIRAGHTEAGCDLGALAGLTPAAVICEIMKDDGTMARLPDLIEFAQEHNLKIGTIADLIHYRSRTESIVERVGERAMETPYGTFHSIAYRDKPTGHAHLALVKGTPSADKETLVRVHEPLSVLDLLEVSRTTHSWSMPAALEAIAKAESGVMVLLNCGDSADQLFTQFTALDEPQNRPRRKPDLRTYGMGAQILKDVGVGKMRVLAAAQRMPSMTGYDLEVTGYQPMNGQAKQN</sequence>
<evidence type="ECO:0000256" key="3">
    <source>
        <dbReference type="ARBA" id="ARBA00002284"/>
    </source>
</evidence>
<dbReference type="GO" id="GO:0005829">
    <property type="term" value="C:cytosol"/>
    <property type="evidence" value="ECO:0007669"/>
    <property type="project" value="TreeGrafter"/>
</dbReference>
<evidence type="ECO:0000256" key="6">
    <source>
        <dbReference type="ARBA" id="ARBA00008976"/>
    </source>
</evidence>
<dbReference type="GO" id="GO:0000287">
    <property type="term" value="F:magnesium ion binding"/>
    <property type="evidence" value="ECO:0007669"/>
    <property type="project" value="UniProtKB-UniRule"/>
</dbReference>
<dbReference type="FunFam" id="3.90.870.10:FF:000001">
    <property type="entry name" value="Riboflavin biosynthesis protein RibBA"/>
    <property type="match status" value="1"/>
</dbReference>
<dbReference type="InterPro" id="IPR032677">
    <property type="entry name" value="GTP_cyclohydro_II"/>
</dbReference>
<dbReference type="SUPFAM" id="SSF142695">
    <property type="entry name" value="RibA-like"/>
    <property type="match status" value="1"/>
</dbReference>
<evidence type="ECO:0000256" key="11">
    <source>
        <dbReference type="ARBA" id="ARBA00022842"/>
    </source>
</evidence>
<keyword evidence="16" id="KW-0378">Hydrolase</keyword>
<dbReference type="KEGG" id="reu:Reut_A0770"/>
<comment type="catalytic activity">
    <reaction evidence="1 14">
        <text>D-ribulose 5-phosphate = (2S)-2-hydroxy-3-oxobutyl phosphate + formate + H(+)</text>
        <dbReference type="Rhea" id="RHEA:18457"/>
        <dbReference type="ChEBI" id="CHEBI:15378"/>
        <dbReference type="ChEBI" id="CHEBI:15740"/>
        <dbReference type="ChEBI" id="CHEBI:58121"/>
        <dbReference type="ChEBI" id="CHEBI:58830"/>
        <dbReference type="EC" id="4.1.99.12"/>
    </reaction>
</comment>
<evidence type="ECO:0000256" key="13">
    <source>
        <dbReference type="ARBA" id="ARBA00023239"/>
    </source>
</evidence>
<feature type="domain" description="GTP cyclohydrolase II" evidence="15">
    <location>
        <begin position="228"/>
        <end position="383"/>
    </location>
</feature>
<accession>Q474N3</accession>
<dbReference type="Gene3D" id="3.40.50.10990">
    <property type="entry name" value="GTP cyclohydrolase II"/>
    <property type="match status" value="1"/>
</dbReference>
<feature type="site" description="Essential for catalytic activity" evidence="14">
    <location>
        <position position="146"/>
    </location>
</feature>
<comment type="cofactor">
    <cofactor evidence="14">
        <name>Mg(2+)</name>
        <dbReference type="ChEBI" id="CHEBI:18420"/>
    </cofactor>
    <cofactor evidence="14">
        <name>Mn(2+)</name>
        <dbReference type="ChEBI" id="CHEBI:29035"/>
    </cofactor>
    <text evidence="14">Binds 2 divalent metal cations per subunit. Magnesium or manganese.</text>
</comment>
<feature type="binding site" evidence="14">
    <location>
        <position position="48"/>
    </location>
    <ligand>
        <name>Mg(2+)</name>
        <dbReference type="ChEBI" id="CHEBI:18420"/>
        <label>2</label>
    </ligand>
</feature>
<dbReference type="EMBL" id="CP000090">
    <property type="protein sequence ID" value="AAZ60150.1"/>
    <property type="molecule type" value="Genomic_DNA"/>
</dbReference>
<dbReference type="InterPro" id="IPR017945">
    <property type="entry name" value="DHBP_synth_RibB-like_a/b_dom"/>
</dbReference>
<feature type="binding site" evidence="14">
    <location>
        <position position="163"/>
    </location>
    <ligand>
        <name>Mg(2+)</name>
        <dbReference type="ChEBI" id="CHEBI:18420"/>
        <label>2</label>
    </ligand>
</feature>
<keyword evidence="9 14" id="KW-0686">Riboflavin biosynthesis</keyword>
<dbReference type="Gene3D" id="3.90.870.10">
    <property type="entry name" value="DHBP synthase"/>
    <property type="match status" value="1"/>
</dbReference>
<organism evidence="16">
    <name type="scientific">Cupriavidus pinatubonensis (strain JMP 134 / LMG 1197)</name>
    <name type="common">Cupriavidus necator (strain JMP 134)</name>
    <dbReference type="NCBI Taxonomy" id="264198"/>
    <lineage>
        <taxon>Bacteria</taxon>
        <taxon>Pseudomonadati</taxon>
        <taxon>Pseudomonadota</taxon>
        <taxon>Betaproteobacteria</taxon>
        <taxon>Burkholderiales</taxon>
        <taxon>Burkholderiaceae</taxon>
        <taxon>Cupriavidus</taxon>
    </lineage>
</organism>
<feature type="binding site" evidence="14">
    <location>
        <begin position="160"/>
        <end position="164"/>
    </location>
    <ligand>
        <name>D-ribulose 5-phosphate</name>
        <dbReference type="ChEBI" id="CHEBI:58121"/>
    </ligand>
</feature>
<comment type="similarity">
    <text evidence="5">In the N-terminal section; belongs to the DHBP synthase family.</text>
</comment>
<dbReference type="NCBIfam" id="NF010626">
    <property type="entry name" value="PRK14019.1"/>
    <property type="match status" value="1"/>
</dbReference>
<keyword evidence="10 14" id="KW-0479">Metal-binding</keyword>
<dbReference type="InterPro" id="IPR036144">
    <property type="entry name" value="RibA-like_sf"/>
</dbReference>
<dbReference type="HOGENOM" id="CLU_020273_1_2_4"/>
<dbReference type="Pfam" id="PF00925">
    <property type="entry name" value="GTP_cyclohydro2"/>
    <property type="match status" value="1"/>
</dbReference>
<comment type="similarity">
    <text evidence="6">In the C-terminal section; belongs to the GTP cyclohydrolase II family.</text>
</comment>
<dbReference type="PANTHER" id="PTHR21327:SF34">
    <property type="entry name" value="3,4-DIHYDROXY-2-BUTANONE 4-PHOSPHATE SYNTHASE"/>
    <property type="match status" value="1"/>
</dbReference>
<feature type="binding site" evidence="14">
    <location>
        <position position="52"/>
    </location>
    <ligand>
        <name>D-ribulose 5-phosphate</name>
        <dbReference type="ChEBI" id="CHEBI:58121"/>
    </ligand>
</feature>
<evidence type="ECO:0000256" key="8">
    <source>
        <dbReference type="ARBA" id="ARBA00018836"/>
    </source>
</evidence>
<dbReference type="eggNOG" id="COG0108">
    <property type="taxonomic scope" value="Bacteria"/>
</dbReference>
<dbReference type="InterPro" id="IPR000422">
    <property type="entry name" value="DHBP_synthase_RibB"/>
</dbReference>
<reference evidence="16" key="1">
    <citation type="submission" date="2005-08" db="EMBL/GenBank/DDBJ databases">
        <title>Complete sequence of Chromosome1 of Ralstonia eutropha JMP134.</title>
        <authorList>
            <person name="Copeland A."/>
            <person name="Lucas S."/>
            <person name="Lapidus A."/>
            <person name="Barry K."/>
            <person name="Detter J.C."/>
            <person name="Glavina T."/>
            <person name="Hammon N."/>
            <person name="Israni S."/>
            <person name="Pitluck S."/>
            <person name="Goltsman E."/>
            <person name="Martinez M."/>
            <person name="Schmutz J."/>
            <person name="Larimer F."/>
            <person name="Land M."/>
            <person name="Lykidis A."/>
            <person name="Richardson P."/>
        </authorList>
    </citation>
    <scope>NUCLEOTIDE SEQUENCE</scope>
    <source>
        <strain evidence="16">JMP134</strain>
    </source>
</reference>
<keyword evidence="11 14" id="KW-0460">Magnesium</keyword>
<comment type="cofactor">
    <cofactor evidence="2">
        <name>Mn(2+)</name>
        <dbReference type="ChEBI" id="CHEBI:29035"/>
    </cofactor>
</comment>
<dbReference type="GO" id="GO:0003935">
    <property type="term" value="F:GTP cyclohydrolase II activity"/>
    <property type="evidence" value="ECO:0007669"/>
    <property type="project" value="TreeGrafter"/>
</dbReference>
<dbReference type="eggNOG" id="COG0807">
    <property type="taxonomic scope" value="Bacteria"/>
</dbReference>
<feature type="binding site" evidence="14">
    <location>
        <begin position="47"/>
        <end position="48"/>
    </location>
    <ligand>
        <name>D-ribulose 5-phosphate</name>
        <dbReference type="ChEBI" id="CHEBI:58121"/>
    </ligand>
</feature>
<feature type="site" description="Essential for catalytic activity" evidence="14">
    <location>
        <position position="184"/>
    </location>
</feature>
<evidence type="ECO:0000256" key="9">
    <source>
        <dbReference type="ARBA" id="ARBA00022619"/>
    </source>
</evidence>
<evidence type="ECO:0000256" key="10">
    <source>
        <dbReference type="ARBA" id="ARBA00022723"/>
    </source>
</evidence>
<evidence type="ECO:0000256" key="5">
    <source>
        <dbReference type="ARBA" id="ARBA00005520"/>
    </source>
</evidence>
<gene>
    <name evidence="14" type="primary">ribB</name>
    <name evidence="16" type="ordered locus">Reut_A0770</name>
</gene>
<evidence type="ECO:0000313" key="16">
    <source>
        <dbReference type="EMBL" id="AAZ60150.1"/>
    </source>
</evidence>
<comment type="pathway">
    <text evidence="4 14">Cofactor biosynthesis; riboflavin biosynthesis; 2-hydroxy-3-oxobutyl phosphate from D-ribulose 5-phosphate: step 1/1.</text>
</comment>
<dbReference type="UniPathway" id="UPA00275">
    <property type="reaction ID" value="UER00399"/>
</dbReference>
<dbReference type="AlphaFoldDB" id="Q474N3"/>
<evidence type="ECO:0000256" key="12">
    <source>
        <dbReference type="ARBA" id="ARBA00023211"/>
    </source>
</evidence>
<evidence type="ECO:0000256" key="7">
    <source>
        <dbReference type="ARBA" id="ARBA00012153"/>
    </source>
</evidence>